<accession>A0A1X2GJ15</accession>
<dbReference type="Proteomes" id="UP000242146">
    <property type="component" value="Unassembled WGS sequence"/>
</dbReference>
<protein>
    <submittedName>
        <fullName evidence="1">Uncharacterized protein</fullName>
    </submittedName>
</protein>
<comment type="caution">
    <text evidence="1">The sequence shown here is derived from an EMBL/GenBank/DDBJ whole genome shotgun (WGS) entry which is preliminary data.</text>
</comment>
<organism evidence="1 2">
    <name type="scientific">Hesseltinella vesiculosa</name>
    <dbReference type="NCBI Taxonomy" id="101127"/>
    <lineage>
        <taxon>Eukaryota</taxon>
        <taxon>Fungi</taxon>
        <taxon>Fungi incertae sedis</taxon>
        <taxon>Mucoromycota</taxon>
        <taxon>Mucoromycotina</taxon>
        <taxon>Mucoromycetes</taxon>
        <taxon>Mucorales</taxon>
        <taxon>Cunninghamellaceae</taxon>
        <taxon>Hesseltinella</taxon>
    </lineage>
</organism>
<keyword evidence="2" id="KW-1185">Reference proteome</keyword>
<dbReference type="EMBL" id="MCGT01000012">
    <property type="protein sequence ID" value="ORX54992.1"/>
    <property type="molecule type" value="Genomic_DNA"/>
</dbReference>
<gene>
    <name evidence="1" type="ORF">DM01DRAFT_1373622</name>
</gene>
<evidence type="ECO:0000313" key="2">
    <source>
        <dbReference type="Proteomes" id="UP000242146"/>
    </source>
</evidence>
<proteinExistence type="predicted"/>
<sequence>MPVPLVYQQKYFASNLLFNNHDDSRLCSIQLSLVSTLSVLPCPGVCPSTSTIPYHHSCFLNSGKAVYDDHLSPSPHAPPRRPPLTWVQDPKVLVKRGKKSGALPFPEVFNLFPDLSGPLLILRPCSELRFPVLTWHLWLHLLVSPSPWLSPAMSPFCLDSWATCRHHPIAFLNPYDNSWLD</sequence>
<dbReference type="AlphaFoldDB" id="A0A1X2GJ15"/>
<evidence type="ECO:0000313" key="1">
    <source>
        <dbReference type="EMBL" id="ORX54992.1"/>
    </source>
</evidence>
<reference evidence="1 2" key="1">
    <citation type="submission" date="2016-07" db="EMBL/GenBank/DDBJ databases">
        <title>Pervasive Adenine N6-methylation of Active Genes in Fungi.</title>
        <authorList>
            <consortium name="DOE Joint Genome Institute"/>
            <person name="Mondo S.J."/>
            <person name="Dannebaum R.O."/>
            <person name="Kuo R.C."/>
            <person name="Labutti K."/>
            <person name="Haridas S."/>
            <person name="Kuo A."/>
            <person name="Salamov A."/>
            <person name="Ahrendt S.R."/>
            <person name="Lipzen A."/>
            <person name="Sullivan W."/>
            <person name="Andreopoulos W.B."/>
            <person name="Clum A."/>
            <person name="Lindquist E."/>
            <person name="Daum C."/>
            <person name="Ramamoorthy G.K."/>
            <person name="Gryganskyi A."/>
            <person name="Culley D."/>
            <person name="Magnuson J.K."/>
            <person name="James T.Y."/>
            <person name="O'Malley M.A."/>
            <person name="Stajich J.E."/>
            <person name="Spatafora J.W."/>
            <person name="Visel A."/>
            <person name="Grigoriev I.V."/>
        </authorList>
    </citation>
    <scope>NUCLEOTIDE SEQUENCE [LARGE SCALE GENOMIC DNA]</scope>
    <source>
        <strain evidence="1 2">NRRL 3301</strain>
    </source>
</reference>
<name>A0A1X2GJ15_9FUNG</name>